<comment type="caution">
    <text evidence="1">The sequence shown here is derived from an EMBL/GenBank/DDBJ whole genome shotgun (WGS) entry which is preliminary data.</text>
</comment>
<evidence type="ECO:0000313" key="2">
    <source>
        <dbReference type="Proteomes" id="UP001396898"/>
    </source>
</evidence>
<dbReference type="Proteomes" id="UP001396898">
    <property type="component" value="Unassembled WGS sequence"/>
</dbReference>
<reference evidence="1 2" key="1">
    <citation type="submission" date="2023-01" db="EMBL/GenBank/DDBJ databases">
        <title>Analysis of 21 Apiospora genomes using comparative genomics revels a genus with tremendous synthesis potential of carbohydrate active enzymes and secondary metabolites.</title>
        <authorList>
            <person name="Sorensen T."/>
        </authorList>
    </citation>
    <scope>NUCLEOTIDE SEQUENCE [LARGE SCALE GENOMIC DNA]</scope>
    <source>
        <strain evidence="1 2">CBS 20057</strain>
    </source>
</reference>
<name>A0ABR1S3R9_9PEZI</name>
<proteinExistence type="predicted"/>
<protein>
    <submittedName>
        <fullName evidence="1">Uncharacterized protein</fullName>
    </submittedName>
</protein>
<accession>A0ABR1S3R9</accession>
<gene>
    <name evidence="1" type="ORF">PG991_003548</name>
</gene>
<sequence>MEDAIGAYLRFRESDVSADSAPPLRLKIDANAKVSLTLPYDIDFTVTRSRDDDRRPGDPVLVRWSPLIDAFTSSGLVLLEHTADGGFARIPVDHSRNLKLPEEERIKVDSWTPNLAQLLPGDSVTLKGTLPEWYQRRLQAGKRYTLLWPGKEVTMWDWGTLQDHLNTELRATDQREPRLILPGGPQITFLAEAEAEPWPERERREAEVGFSRANLDERDWRLTRNRMSPPPIQASERCEGAPHLTMTLACDPTMEIGCELANVSVRVSYDGGLDAQAARPVTFHTYALDTMYTDREGFRFYRRRGDQDQWEHCDEDDGAQGFLLVDEDGDVTVNIAGHEHFRTLRPGEAYEETRLLSMPEDAQPGDEFRYRFKGATVDWWAWGDMDEHRATQVTLPSWIAGPVVEAAGDDDRAGRPRLTVPASNEVSFVVVAASDSPRS</sequence>
<evidence type="ECO:0000313" key="1">
    <source>
        <dbReference type="EMBL" id="KAK8026492.1"/>
    </source>
</evidence>
<dbReference type="EMBL" id="JAQQWI010000007">
    <property type="protein sequence ID" value="KAK8026492.1"/>
    <property type="molecule type" value="Genomic_DNA"/>
</dbReference>
<organism evidence="1 2">
    <name type="scientific">Apiospora marii</name>
    <dbReference type="NCBI Taxonomy" id="335849"/>
    <lineage>
        <taxon>Eukaryota</taxon>
        <taxon>Fungi</taxon>
        <taxon>Dikarya</taxon>
        <taxon>Ascomycota</taxon>
        <taxon>Pezizomycotina</taxon>
        <taxon>Sordariomycetes</taxon>
        <taxon>Xylariomycetidae</taxon>
        <taxon>Amphisphaeriales</taxon>
        <taxon>Apiosporaceae</taxon>
        <taxon>Apiospora</taxon>
    </lineage>
</organism>
<keyword evidence="2" id="KW-1185">Reference proteome</keyword>